<proteinExistence type="inferred from homology"/>
<accession>A0A024GHV9</accession>
<gene>
    <name evidence="10" type="ORF">BN9_068030</name>
</gene>
<dbReference type="GO" id="GO:0005743">
    <property type="term" value="C:mitochondrial inner membrane"/>
    <property type="evidence" value="ECO:0007669"/>
    <property type="project" value="UniProtKB-SubCell"/>
</dbReference>
<dbReference type="OrthoDB" id="35799at2759"/>
<sequence>MLHFRQRVIRSLARHERGSLDWNSMYTKLSDPQARAALEGLQNVHAKIQTEAREYVKEPEPIDFEHYRSILKNKDLVDAIEQNYNTIKFPVITPQQLDEPVEGSEIQPINEKEMLQEMFSELDGQLEDSKTRITELKEFIRLMEDTRTTLDTTMPEMTAMYPEIHEEIDEEIANMEWDKDLS</sequence>
<protein>
    <submittedName>
        <fullName evidence="10">Uncharacterized protein</fullName>
    </submittedName>
</protein>
<evidence type="ECO:0000256" key="2">
    <source>
        <dbReference type="ARBA" id="ARBA00006842"/>
    </source>
</evidence>
<comment type="subcellular location">
    <subcellularLocation>
        <location evidence="1">Mitochondrion inner membrane</location>
    </subcellularLocation>
</comment>
<dbReference type="GO" id="GO:0015986">
    <property type="term" value="P:proton motive force-driven ATP synthesis"/>
    <property type="evidence" value="ECO:0007669"/>
    <property type="project" value="InterPro"/>
</dbReference>
<evidence type="ECO:0000256" key="7">
    <source>
        <dbReference type="ARBA" id="ARBA00023065"/>
    </source>
</evidence>
<keyword evidence="6" id="KW-0999">Mitochondrion inner membrane</keyword>
<evidence type="ECO:0000256" key="1">
    <source>
        <dbReference type="ARBA" id="ARBA00004273"/>
    </source>
</evidence>
<dbReference type="EMBL" id="CAIX01000110">
    <property type="protein sequence ID" value="CCI45893.1"/>
    <property type="molecule type" value="Genomic_DNA"/>
</dbReference>
<evidence type="ECO:0000256" key="6">
    <source>
        <dbReference type="ARBA" id="ARBA00022792"/>
    </source>
</evidence>
<evidence type="ECO:0000313" key="11">
    <source>
        <dbReference type="Proteomes" id="UP000053237"/>
    </source>
</evidence>
<dbReference type="SUPFAM" id="SSF161065">
    <property type="entry name" value="ATP synthase D chain-like"/>
    <property type="match status" value="1"/>
</dbReference>
<organism evidence="10 11">
    <name type="scientific">Albugo candida</name>
    <dbReference type="NCBI Taxonomy" id="65357"/>
    <lineage>
        <taxon>Eukaryota</taxon>
        <taxon>Sar</taxon>
        <taxon>Stramenopiles</taxon>
        <taxon>Oomycota</taxon>
        <taxon>Peronosporomycetes</taxon>
        <taxon>Albuginales</taxon>
        <taxon>Albuginaceae</taxon>
        <taxon>Albugo</taxon>
    </lineage>
</organism>
<evidence type="ECO:0000313" key="10">
    <source>
        <dbReference type="EMBL" id="CCI45893.1"/>
    </source>
</evidence>
<keyword evidence="3" id="KW-0813">Transport</keyword>
<keyword evidence="8" id="KW-0496">Mitochondrion</keyword>
<dbReference type="PANTHER" id="PTHR12700">
    <property type="entry name" value="ATP SYNTHASE SUBUNIT D, MITOCHONDRIAL"/>
    <property type="match status" value="1"/>
</dbReference>
<keyword evidence="11" id="KW-1185">Reference proteome</keyword>
<dbReference type="Gene3D" id="6.10.280.70">
    <property type="match status" value="1"/>
</dbReference>
<dbReference type="InParanoid" id="A0A024GHV9"/>
<comment type="similarity">
    <text evidence="2">Belongs to the ATPase d subunit family.</text>
</comment>
<dbReference type="Proteomes" id="UP000053237">
    <property type="component" value="Unassembled WGS sequence"/>
</dbReference>
<dbReference type="GO" id="GO:0045259">
    <property type="term" value="C:proton-transporting ATP synthase complex"/>
    <property type="evidence" value="ECO:0007669"/>
    <property type="project" value="UniProtKB-KW"/>
</dbReference>
<comment type="caution">
    <text evidence="10">The sequence shown here is derived from an EMBL/GenBank/DDBJ whole genome shotgun (WGS) entry which is preliminary data.</text>
</comment>
<dbReference type="GO" id="GO:0015078">
    <property type="term" value="F:proton transmembrane transporter activity"/>
    <property type="evidence" value="ECO:0007669"/>
    <property type="project" value="InterPro"/>
</dbReference>
<reference evidence="10 11" key="1">
    <citation type="submission" date="2012-05" db="EMBL/GenBank/DDBJ databases">
        <title>Recombination and specialization in a pathogen metapopulation.</title>
        <authorList>
            <person name="Gardiner A."/>
            <person name="Kemen E."/>
            <person name="Schultz-Larsen T."/>
            <person name="MacLean D."/>
            <person name="Van Oosterhout C."/>
            <person name="Jones J.D.G."/>
        </authorList>
    </citation>
    <scope>NUCLEOTIDE SEQUENCE [LARGE SCALE GENOMIC DNA]</scope>
    <source>
        <strain evidence="10 11">Ac Nc2</strain>
    </source>
</reference>
<evidence type="ECO:0000256" key="3">
    <source>
        <dbReference type="ARBA" id="ARBA00022448"/>
    </source>
</evidence>
<dbReference type="InterPro" id="IPR036228">
    <property type="entry name" value="ATP_synth_F0_dsu_sf_mt"/>
</dbReference>
<evidence type="ECO:0000256" key="5">
    <source>
        <dbReference type="ARBA" id="ARBA00022781"/>
    </source>
</evidence>
<dbReference type="InterPro" id="IPR008689">
    <property type="entry name" value="ATP_synth_F0_dsu_mt"/>
</dbReference>
<dbReference type="Pfam" id="PF05873">
    <property type="entry name" value="Mt_ATP-synt_D"/>
    <property type="match status" value="1"/>
</dbReference>
<evidence type="ECO:0000256" key="4">
    <source>
        <dbReference type="ARBA" id="ARBA00022547"/>
    </source>
</evidence>
<keyword evidence="7" id="KW-0406">Ion transport</keyword>
<dbReference type="AlphaFoldDB" id="A0A024GHV9"/>
<evidence type="ECO:0000256" key="8">
    <source>
        <dbReference type="ARBA" id="ARBA00023128"/>
    </source>
</evidence>
<keyword evidence="5" id="KW-0375">Hydrogen ion transport</keyword>
<keyword evidence="9" id="KW-0472">Membrane</keyword>
<evidence type="ECO:0000256" key="9">
    <source>
        <dbReference type="ARBA" id="ARBA00023136"/>
    </source>
</evidence>
<name>A0A024GHV9_9STRA</name>
<dbReference type="STRING" id="65357.A0A024GHV9"/>
<keyword evidence="4" id="KW-0138">CF(0)</keyword>